<dbReference type="EMBL" id="JAGTXO010000002">
    <property type="protein sequence ID" value="KAG8469594.1"/>
    <property type="molecule type" value="Genomic_DNA"/>
</dbReference>
<keyword evidence="2" id="KW-1185">Reference proteome</keyword>
<evidence type="ECO:0000313" key="2">
    <source>
        <dbReference type="Proteomes" id="UP000751190"/>
    </source>
</evidence>
<sequence length="214" mass="22835">MEDEAYTVPPAVLPEGDELTASEAATARAIFDSFVLPPSRVRELRLAPANVRVMESDKLRLALAEMGFVVGGAALFELVAQADPSAVGALTLPTWLDCVRHRKSVAAKAEREADIRDAYAALGGISGKADKVALKPLLDVMRRFRIEADIAQALEAVVLRRLAAVDEITALGGALDDDDWADVKDATRCDFHDLCAFAEAVSGGRAHGATPRRA</sequence>
<name>A0A8J5Y1D1_DIALT</name>
<protein>
    <submittedName>
        <fullName evidence="1">Uncharacterized protein</fullName>
    </submittedName>
</protein>
<comment type="caution">
    <text evidence="1">The sequence shown here is derived from an EMBL/GenBank/DDBJ whole genome shotgun (WGS) entry which is preliminary data.</text>
</comment>
<evidence type="ECO:0000313" key="1">
    <source>
        <dbReference type="EMBL" id="KAG8469594.1"/>
    </source>
</evidence>
<dbReference type="Proteomes" id="UP000751190">
    <property type="component" value="Unassembled WGS sequence"/>
</dbReference>
<accession>A0A8J5Y1D1</accession>
<reference evidence="1" key="1">
    <citation type="submission" date="2021-05" db="EMBL/GenBank/DDBJ databases">
        <title>The genome of the haptophyte Pavlova lutheri (Diacronema luteri, Pavlovales) - a model for lipid biosynthesis in eukaryotic algae.</title>
        <authorList>
            <person name="Hulatt C.J."/>
            <person name="Posewitz M.C."/>
        </authorList>
    </citation>
    <scope>NUCLEOTIDE SEQUENCE</scope>
    <source>
        <strain evidence="1">NIVA-4/92</strain>
    </source>
</reference>
<gene>
    <name evidence="1" type="ORF">KFE25_006049</name>
</gene>
<proteinExistence type="predicted"/>
<organism evidence="1 2">
    <name type="scientific">Diacronema lutheri</name>
    <name type="common">Unicellular marine alga</name>
    <name type="synonym">Monochrysis lutheri</name>
    <dbReference type="NCBI Taxonomy" id="2081491"/>
    <lineage>
        <taxon>Eukaryota</taxon>
        <taxon>Haptista</taxon>
        <taxon>Haptophyta</taxon>
        <taxon>Pavlovophyceae</taxon>
        <taxon>Pavlovales</taxon>
        <taxon>Pavlovaceae</taxon>
        <taxon>Diacronema</taxon>
    </lineage>
</organism>
<dbReference type="AlphaFoldDB" id="A0A8J5Y1D1"/>